<proteinExistence type="predicted"/>
<dbReference type="Proteomes" id="UP000438429">
    <property type="component" value="Unassembled WGS sequence"/>
</dbReference>
<evidence type="ECO:0000313" key="2">
    <source>
        <dbReference type="Proteomes" id="UP000438429"/>
    </source>
</evidence>
<organism evidence="1 2">
    <name type="scientific">Scophthalmus maximus</name>
    <name type="common">Turbot</name>
    <name type="synonym">Psetta maxima</name>
    <dbReference type="NCBI Taxonomy" id="52904"/>
    <lineage>
        <taxon>Eukaryota</taxon>
        <taxon>Metazoa</taxon>
        <taxon>Chordata</taxon>
        <taxon>Craniata</taxon>
        <taxon>Vertebrata</taxon>
        <taxon>Euteleostomi</taxon>
        <taxon>Actinopterygii</taxon>
        <taxon>Neopterygii</taxon>
        <taxon>Teleostei</taxon>
        <taxon>Neoteleostei</taxon>
        <taxon>Acanthomorphata</taxon>
        <taxon>Carangaria</taxon>
        <taxon>Pleuronectiformes</taxon>
        <taxon>Pleuronectoidei</taxon>
        <taxon>Scophthalmidae</taxon>
        <taxon>Scophthalmus</taxon>
    </lineage>
</organism>
<dbReference type="AlphaFoldDB" id="A0A6A4S890"/>
<comment type="caution">
    <text evidence="1">The sequence shown here is derived from an EMBL/GenBank/DDBJ whole genome shotgun (WGS) entry which is preliminary data.</text>
</comment>
<reference evidence="1 2" key="1">
    <citation type="submission" date="2019-06" db="EMBL/GenBank/DDBJ databases">
        <title>Draft genomes of female and male turbot (Scophthalmus maximus).</title>
        <authorList>
            <person name="Xu H."/>
            <person name="Xu X.-W."/>
            <person name="Shao C."/>
            <person name="Chen S."/>
        </authorList>
    </citation>
    <scope>NUCLEOTIDE SEQUENCE [LARGE SCALE GENOMIC DNA]</scope>
    <source>
        <strain evidence="1">Ysfricsl-2016a</strain>
        <tissue evidence="1">Blood</tissue>
    </source>
</reference>
<gene>
    <name evidence="1" type="ORF">F2P81_019602</name>
</gene>
<accession>A0A6A4S890</accession>
<protein>
    <submittedName>
        <fullName evidence="1">Uncharacterized protein</fullName>
    </submittedName>
</protein>
<dbReference type="EMBL" id="VEVO01000017">
    <property type="protein sequence ID" value="KAF0028515.1"/>
    <property type="molecule type" value="Genomic_DNA"/>
</dbReference>
<sequence>MQDSLGNIIIFSRFAIDRRGWGPALTHAAVEQNRVASGIILYSAHEIFKHSNAATTTSWPFDRNAAAAAATERRSAAVLFFMGRTVWEAQGRMSPVPFSRTTCAVITVAVLRIRRAKVLHVKVVLVPWPCARMPGRTRARLGNVNRSLHNLHVVRWQQVLQTQALSKCLMPQKMQNIIEAPKLCEATIQPRRYQY</sequence>
<name>A0A6A4S890_SCOMX</name>
<evidence type="ECO:0000313" key="1">
    <source>
        <dbReference type="EMBL" id="KAF0028515.1"/>
    </source>
</evidence>